<accession>A0A6G0WJ25</accession>
<reference evidence="2 3" key="1">
    <citation type="submission" date="2019-07" db="EMBL/GenBank/DDBJ databases">
        <title>Genomics analysis of Aphanomyces spp. identifies a new class of oomycete effector associated with host adaptation.</title>
        <authorList>
            <person name="Gaulin E."/>
        </authorList>
    </citation>
    <scope>NUCLEOTIDE SEQUENCE [LARGE SCALE GENOMIC DNA]</scope>
    <source>
        <strain evidence="2 3">ATCC 201684</strain>
    </source>
</reference>
<gene>
    <name evidence="2" type="ORF">Ae201684_014727</name>
</gene>
<comment type="caution">
    <text evidence="2">The sequence shown here is derived from an EMBL/GenBank/DDBJ whole genome shotgun (WGS) entry which is preliminary data.</text>
</comment>
<feature type="region of interest" description="Disordered" evidence="1">
    <location>
        <begin position="34"/>
        <end position="184"/>
    </location>
</feature>
<evidence type="ECO:0000313" key="3">
    <source>
        <dbReference type="Proteomes" id="UP000481153"/>
    </source>
</evidence>
<proteinExistence type="predicted"/>
<dbReference type="Proteomes" id="UP000481153">
    <property type="component" value="Unassembled WGS sequence"/>
</dbReference>
<dbReference type="AlphaFoldDB" id="A0A6G0WJ25"/>
<organism evidence="2 3">
    <name type="scientific">Aphanomyces euteiches</name>
    <dbReference type="NCBI Taxonomy" id="100861"/>
    <lineage>
        <taxon>Eukaryota</taxon>
        <taxon>Sar</taxon>
        <taxon>Stramenopiles</taxon>
        <taxon>Oomycota</taxon>
        <taxon>Saprolegniomycetes</taxon>
        <taxon>Saprolegniales</taxon>
        <taxon>Verrucalvaceae</taxon>
        <taxon>Aphanomyces</taxon>
    </lineage>
</organism>
<dbReference type="VEuPathDB" id="FungiDB:AeMF1_000112"/>
<dbReference type="EMBL" id="VJMJ01000200">
    <property type="protein sequence ID" value="KAF0727198.1"/>
    <property type="molecule type" value="Genomic_DNA"/>
</dbReference>
<name>A0A6G0WJ25_9STRA</name>
<protein>
    <submittedName>
        <fullName evidence="2">Uncharacterized protein</fullName>
    </submittedName>
</protein>
<sequence length="184" mass="21024">MNSFAILQELENFFVEEDHHGNKFLSLQIRVPLGRESSHQRQQWDAPPRHHDHHNNHRGPSMHPNRGGGCGNFQRDIRRGPSQHPNRRGPSMHPNNRGPSMHPSKRGPSMHPSKRGPSMHPNRGQSRHPGHRDKSMAPNRPNGMNPRARSRSHYGPRDDNSYNAHSKSSNDVKAEPKSSDSTWR</sequence>
<keyword evidence="3" id="KW-1185">Reference proteome</keyword>
<evidence type="ECO:0000256" key="1">
    <source>
        <dbReference type="SAM" id="MobiDB-lite"/>
    </source>
</evidence>
<feature type="compositionally biased region" description="Basic and acidic residues" evidence="1">
    <location>
        <begin position="168"/>
        <end position="184"/>
    </location>
</feature>
<evidence type="ECO:0000313" key="2">
    <source>
        <dbReference type="EMBL" id="KAF0727198.1"/>
    </source>
</evidence>